<proteinExistence type="predicted"/>
<keyword evidence="3" id="KW-1185">Reference proteome</keyword>
<dbReference type="Pfam" id="PF01476">
    <property type="entry name" value="LysM"/>
    <property type="match status" value="1"/>
</dbReference>
<feature type="domain" description="LysM" evidence="1">
    <location>
        <begin position="1"/>
        <end position="35"/>
    </location>
</feature>
<dbReference type="Proteomes" id="UP000886818">
    <property type="component" value="Chromosome"/>
</dbReference>
<organism evidence="2 3">
    <name type="scientific">Crassaminicella indica</name>
    <dbReference type="NCBI Taxonomy" id="2855394"/>
    <lineage>
        <taxon>Bacteria</taxon>
        <taxon>Bacillati</taxon>
        <taxon>Bacillota</taxon>
        <taxon>Clostridia</taxon>
        <taxon>Eubacteriales</taxon>
        <taxon>Clostridiaceae</taxon>
        <taxon>Crassaminicella</taxon>
    </lineage>
</organism>
<name>A0ABX8R8J0_9CLOT</name>
<accession>A0ABX8R8J0</accession>
<gene>
    <name evidence="2" type="ORF">KVH43_06810</name>
</gene>
<dbReference type="EMBL" id="CP078093">
    <property type="protein sequence ID" value="QXM05116.1"/>
    <property type="molecule type" value="Genomic_DNA"/>
</dbReference>
<dbReference type="InterPro" id="IPR018392">
    <property type="entry name" value="LysM"/>
</dbReference>
<sequence length="36" mass="4198">MLWSIAKSFNMTVNELMKLNGLKDSLIYKDHSSRII</sequence>
<reference evidence="2" key="1">
    <citation type="submission" date="2021-07" db="EMBL/GenBank/DDBJ databases">
        <title>Complete genome sequence of Crassaminicella sp. 143-21, isolated from a deep-sea hydrothermal vent.</title>
        <authorList>
            <person name="Li X."/>
        </authorList>
    </citation>
    <scope>NUCLEOTIDE SEQUENCE</scope>
    <source>
        <strain evidence="2">143-21</strain>
    </source>
</reference>
<protein>
    <submittedName>
        <fullName evidence="2">LysM peptidoglycan-binding domain-containing protein</fullName>
    </submittedName>
</protein>
<evidence type="ECO:0000313" key="3">
    <source>
        <dbReference type="Proteomes" id="UP000886818"/>
    </source>
</evidence>
<evidence type="ECO:0000259" key="1">
    <source>
        <dbReference type="PROSITE" id="PS51782"/>
    </source>
</evidence>
<evidence type="ECO:0000313" key="2">
    <source>
        <dbReference type="EMBL" id="QXM05116.1"/>
    </source>
</evidence>
<dbReference type="PROSITE" id="PS51782">
    <property type="entry name" value="LYSM"/>
    <property type="match status" value="1"/>
</dbReference>
<dbReference type="CDD" id="cd00118">
    <property type="entry name" value="LysM"/>
    <property type="match status" value="1"/>
</dbReference>